<feature type="region of interest" description="Disordered" evidence="4">
    <location>
        <begin position="627"/>
        <end position="650"/>
    </location>
</feature>
<keyword evidence="7" id="KW-1185">Reference proteome</keyword>
<protein>
    <submittedName>
        <fullName evidence="6">Transcription factor</fullName>
    </submittedName>
</protein>
<dbReference type="CDD" id="cd12148">
    <property type="entry name" value="fungal_TF_MHR"/>
    <property type="match status" value="1"/>
</dbReference>
<dbReference type="VEuPathDB" id="FungiDB:AAP_05874"/>
<keyword evidence="1" id="KW-0805">Transcription regulation</keyword>
<name>A0A167V6P2_9EURO</name>
<dbReference type="GO" id="GO:0000978">
    <property type="term" value="F:RNA polymerase II cis-regulatory region sequence-specific DNA binding"/>
    <property type="evidence" value="ECO:0007669"/>
    <property type="project" value="TreeGrafter"/>
</dbReference>
<feature type="compositionally biased region" description="Polar residues" evidence="4">
    <location>
        <begin position="49"/>
        <end position="58"/>
    </location>
</feature>
<dbReference type="PANTHER" id="PTHR47424:SF15">
    <property type="entry name" value="ZN(II)2CYS6 TRANSCRIPTION FACTOR (EUROFUNG)"/>
    <property type="match status" value="1"/>
</dbReference>
<evidence type="ECO:0000313" key="7">
    <source>
        <dbReference type="Proteomes" id="UP000242877"/>
    </source>
</evidence>
<evidence type="ECO:0000256" key="4">
    <source>
        <dbReference type="SAM" id="MobiDB-lite"/>
    </source>
</evidence>
<sequence>MCGRRKTPCVYREITRQRRKKRLEDANHQASPSIDSSLYLQGPGAGNSGDYQQNHTDNLGTVHSSVRATAQMGPPGCKQQLYYGPTSQFSLIQHIYRCLTSNSSESSHHEGEVEEVAEGLDWSSLSRIFFGTSDHPATKAPGTNSSTLPSIATFPSLTAFRDPPVFFVSYDLAKVFMENFITTAYCLCPSHSERKYRQCLDVLYQSGQTGMLGNMDQFTYHHILMALALGAVVSPHHHWGDILYERARASTMALDEVNEQGRPNSAFLHMGTATRKAVSAGLHKAPQRESDTRGEESFEAQNDTLWGLYFYETLNTFHVGRPAALSMADISVPWPTKPFYRALVMIAQINARCMNELYRRRHSTLLQMRAVALSVYEDILKSLPQIESFIACKLDGDVIQHELDTSQTVVVTSCNHLVMLNFRPFVIFKGRWLRDKQLGVQAADDVVATPVWLQQACDYAIKAARRLILNFYRITIVYPQTREFRYHGFFLGNACFVLIYNFIFDRQAAANDLPYVHAALHVLSSMRKGDPIESAMKALQTILRAIDPSFEWDPNLPPPTLCTLTTVDRSVDRNVTAPERMHDGAVNVNANATTTTTTTTTSSSSSSNAAYTRSNIQAHSPNIVNHPTSHVRWEPPPSQQPSLAQSIRPRSTPLQPQKVADFLINSPGTPDGHDYGMHTALQPPPQAAHVGADPYVQAMAGPVLTGEYFPVTTTTGMPDFSASDLGWDFATMDLEAFFSVYPAGAG</sequence>
<dbReference type="Pfam" id="PF04082">
    <property type="entry name" value="Fungal_trans"/>
    <property type="match status" value="1"/>
</dbReference>
<comment type="caution">
    <text evidence="6">The sequence shown here is derived from an EMBL/GenBank/DDBJ whole genome shotgun (WGS) entry which is preliminary data.</text>
</comment>
<dbReference type="AlphaFoldDB" id="A0A167V6P2"/>
<gene>
    <name evidence="6" type="ORF">AAP_05874</name>
</gene>
<dbReference type="PANTHER" id="PTHR47424">
    <property type="entry name" value="REGULATORY PROTEIN GAL4"/>
    <property type="match status" value="1"/>
</dbReference>
<feature type="compositionally biased region" description="Polar residues" evidence="4">
    <location>
        <begin position="28"/>
        <end position="39"/>
    </location>
</feature>
<dbReference type="GO" id="GO:0000435">
    <property type="term" value="P:positive regulation of transcription from RNA polymerase II promoter by galactose"/>
    <property type="evidence" value="ECO:0007669"/>
    <property type="project" value="TreeGrafter"/>
</dbReference>
<proteinExistence type="predicted"/>
<dbReference type="GO" id="GO:0005634">
    <property type="term" value="C:nucleus"/>
    <property type="evidence" value="ECO:0007669"/>
    <property type="project" value="TreeGrafter"/>
</dbReference>
<dbReference type="InterPro" id="IPR051127">
    <property type="entry name" value="Fungal_SecMet_Regulators"/>
</dbReference>
<evidence type="ECO:0000256" key="2">
    <source>
        <dbReference type="ARBA" id="ARBA00023163"/>
    </source>
</evidence>
<organism evidence="6 7">
    <name type="scientific">Ascosphaera apis ARSEF 7405</name>
    <dbReference type="NCBI Taxonomy" id="392613"/>
    <lineage>
        <taxon>Eukaryota</taxon>
        <taxon>Fungi</taxon>
        <taxon>Dikarya</taxon>
        <taxon>Ascomycota</taxon>
        <taxon>Pezizomycotina</taxon>
        <taxon>Eurotiomycetes</taxon>
        <taxon>Eurotiomycetidae</taxon>
        <taxon>Onygenales</taxon>
        <taxon>Ascosphaeraceae</taxon>
        <taxon>Ascosphaera</taxon>
    </lineage>
</organism>
<dbReference type="Proteomes" id="UP000242877">
    <property type="component" value="Unassembled WGS sequence"/>
</dbReference>
<accession>A0A167V6P2</accession>
<dbReference type="InterPro" id="IPR007219">
    <property type="entry name" value="XnlR_reg_dom"/>
</dbReference>
<keyword evidence="2" id="KW-0804">Transcription</keyword>
<evidence type="ECO:0000313" key="6">
    <source>
        <dbReference type="EMBL" id="KZZ87119.1"/>
    </source>
</evidence>
<evidence type="ECO:0000259" key="5">
    <source>
        <dbReference type="SMART" id="SM00906"/>
    </source>
</evidence>
<feature type="domain" description="Xylanolytic transcriptional activator regulatory" evidence="5">
    <location>
        <begin position="266"/>
        <end position="341"/>
    </location>
</feature>
<evidence type="ECO:0000256" key="1">
    <source>
        <dbReference type="ARBA" id="ARBA00023015"/>
    </source>
</evidence>
<feature type="region of interest" description="Disordered" evidence="4">
    <location>
        <begin position="20"/>
        <end position="58"/>
    </location>
</feature>
<evidence type="ECO:0000256" key="3">
    <source>
        <dbReference type="ARBA" id="ARBA00023242"/>
    </source>
</evidence>
<dbReference type="GO" id="GO:0006351">
    <property type="term" value="P:DNA-templated transcription"/>
    <property type="evidence" value="ECO:0007669"/>
    <property type="project" value="InterPro"/>
</dbReference>
<reference evidence="6 7" key="1">
    <citation type="journal article" date="2016" name="Genome Biol. Evol.">
        <title>Divergent and convergent evolution of fungal pathogenicity.</title>
        <authorList>
            <person name="Shang Y."/>
            <person name="Xiao G."/>
            <person name="Zheng P."/>
            <person name="Cen K."/>
            <person name="Zhan S."/>
            <person name="Wang C."/>
        </authorList>
    </citation>
    <scope>NUCLEOTIDE SEQUENCE [LARGE SCALE GENOMIC DNA]</scope>
    <source>
        <strain evidence="6 7">ARSEF 7405</strain>
    </source>
</reference>
<dbReference type="EMBL" id="AZGZ01000038">
    <property type="protein sequence ID" value="KZZ87119.1"/>
    <property type="molecule type" value="Genomic_DNA"/>
</dbReference>
<dbReference type="GO" id="GO:0000981">
    <property type="term" value="F:DNA-binding transcription factor activity, RNA polymerase II-specific"/>
    <property type="evidence" value="ECO:0007669"/>
    <property type="project" value="TreeGrafter"/>
</dbReference>
<dbReference type="OrthoDB" id="4206645at2759"/>
<dbReference type="SMART" id="SM00906">
    <property type="entry name" value="Fungal_trans"/>
    <property type="match status" value="1"/>
</dbReference>
<dbReference type="GO" id="GO:0008270">
    <property type="term" value="F:zinc ion binding"/>
    <property type="evidence" value="ECO:0007669"/>
    <property type="project" value="InterPro"/>
</dbReference>
<keyword evidence="3" id="KW-0539">Nucleus</keyword>